<evidence type="ECO:0000256" key="4">
    <source>
        <dbReference type="ARBA" id="ARBA00022547"/>
    </source>
</evidence>
<evidence type="ECO:0000256" key="11">
    <source>
        <dbReference type="HAMAP-Rule" id="MF_01393"/>
    </source>
</evidence>
<dbReference type="InterPro" id="IPR000568">
    <property type="entry name" value="ATP_synth_F0_asu"/>
</dbReference>
<accession>A0ABU5DWM0</accession>
<keyword evidence="8 11" id="KW-0406">Ion transport</keyword>
<evidence type="ECO:0000313" key="14">
    <source>
        <dbReference type="Proteomes" id="UP001271769"/>
    </source>
</evidence>
<dbReference type="NCBIfam" id="TIGR01131">
    <property type="entry name" value="ATP_synt_6_or_A"/>
    <property type="match status" value="1"/>
</dbReference>
<keyword evidence="4 11" id="KW-0138">CF(0)</keyword>
<evidence type="ECO:0000256" key="5">
    <source>
        <dbReference type="ARBA" id="ARBA00022692"/>
    </source>
</evidence>
<keyword evidence="6 11" id="KW-0375">Hydrogen ion transport</keyword>
<dbReference type="RefSeq" id="WP_320499756.1">
    <property type="nucleotide sequence ID" value="NZ_JAXCLX010000001.1"/>
</dbReference>
<feature type="transmembrane region" description="Helical" evidence="11">
    <location>
        <begin position="188"/>
        <end position="210"/>
    </location>
</feature>
<dbReference type="PANTHER" id="PTHR11410:SF0">
    <property type="entry name" value="ATP SYNTHASE SUBUNIT A"/>
    <property type="match status" value="1"/>
</dbReference>
<evidence type="ECO:0000256" key="3">
    <source>
        <dbReference type="ARBA" id="ARBA00022448"/>
    </source>
</evidence>
<organism evidence="13 14">
    <name type="scientific">Dongia rigui</name>
    <dbReference type="NCBI Taxonomy" id="940149"/>
    <lineage>
        <taxon>Bacteria</taxon>
        <taxon>Pseudomonadati</taxon>
        <taxon>Pseudomonadota</taxon>
        <taxon>Alphaproteobacteria</taxon>
        <taxon>Rhodospirillales</taxon>
        <taxon>Dongiaceae</taxon>
        <taxon>Dongia</taxon>
    </lineage>
</organism>
<evidence type="ECO:0000256" key="9">
    <source>
        <dbReference type="ARBA" id="ARBA00023136"/>
    </source>
</evidence>
<keyword evidence="9 11" id="KW-0472">Membrane</keyword>
<keyword evidence="14" id="KW-1185">Reference proteome</keyword>
<dbReference type="PROSITE" id="PS00449">
    <property type="entry name" value="ATPASE_A"/>
    <property type="match status" value="1"/>
</dbReference>
<protein>
    <recommendedName>
        <fullName evidence="11 12">ATP synthase subunit a</fullName>
    </recommendedName>
    <alternativeName>
        <fullName evidence="11">ATP synthase F0 sector subunit a</fullName>
    </alternativeName>
    <alternativeName>
        <fullName evidence="11">F-ATPase subunit 6</fullName>
    </alternativeName>
</protein>
<dbReference type="EMBL" id="JAXCLX010000001">
    <property type="protein sequence ID" value="MDY0871325.1"/>
    <property type="molecule type" value="Genomic_DNA"/>
</dbReference>
<dbReference type="PANTHER" id="PTHR11410">
    <property type="entry name" value="ATP SYNTHASE SUBUNIT A"/>
    <property type="match status" value="1"/>
</dbReference>
<reference evidence="13 14" key="1">
    <citation type="journal article" date="2013" name="Antonie Van Leeuwenhoek">
        <title>Dongia rigui sp. nov., isolated from freshwater of a large wetland in Korea.</title>
        <authorList>
            <person name="Baik K.S."/>
            <person name="Hwang Y.M."/>
            <person name="Choi J.S."/>
            <person name="Kwon J."/>
            <person name="Seong C.N."/>
        </authorList>
    </citation>
    <scope>NUCLEOTIDE SEQUENCE [LARGE SCALE GENOMIC DNA]</scope>
    <source>
        <strain evidence="13 14">04SU4-P</strain>
    </source>
</reference>
<evidence type="ECO:0000256" key="2">
    <source>
        <dbReference type="ARBA" id="ARBA00006810"/>
    </source>
</evidence>
<dbReference type="Pfam" id="PF00119">
    <property type="entry name" value="ATP-synt_A"/>
    <property type="match status" value="1"/>
</dbReference>
<evidence type="ECO:0000256" key="12">
    <source>
        <dbReference type="RuleBase" id="RU000483"/>
    </source>
</evidence>
<comment type="function">
    <text evidence="11 12">Key component of the proton channel; it plays a direct role in the translocation of protons across the membrane.</text>
</comment>
<evidence type="ECO:0000256" key="1">
    <source>
        <dbReference type="ARBA" id="ARBA00004141"/>
    </source>
</evidence>
<dbReference type="Proteomes" id="UP001271769">
    <property type="component" value="Unassembled WGS sequence"/>
</dbReference>
<dbReference type="HAMAP" id="MF_01393">
    <property type="entry name" value="ATP_synth_a_bact"/>
    <property type="match status" value="1"/>
</dbReference>
<keyword evidence="5 11" id="KW-0812">Transmembrane</keyword>
<comment type="subcellular location">
    <subcellularLocation>
        <location evidence="11 12">Cell membrane</location>
        <topology evidence="11 12">Multi-pass membrane protein</topology>
    </subcellularLocation>
    <subcellularLocation>
        <location evidence="1">Membrane</location>
        <topology evidence="1">Multi-pass membrane protein</topology>
    </subcellularLocation>
</comment>
<evidence type="ECO:0000256" key="7">
    <source>
        <dbReference type="ARBA" id="ARBA00022989"/>
    </source>
</evidence>
<feature type="transmembrane region" description="Helical" evidence="11">
    <location>
        <begin position="115"/>
        <end position="135"/>
    </location>
</feature>
<dbReference type="CDD" id="cd00310">
    <property type="entry name" value="ATP-synt_Fo_a_6"/>
    <property type="match status" value="1"/>
</dbReference>
<keyword evidence="3 11" id="KW-0813">Transport</keyword>
<dbReference type="Gene3D" id="1.20.120.220">
    <property type="entry name" value="ATP synthase, F0 complex, subunit A"/>
    <property type="match status" value="1"/>
</dbReference>
<dbReference type="NCBIfam" id="NF004482">
    <property type="entry name" value="PRK05815.2-4"/>
    <property type="match status" value="1"/>
</dbReference>
<sequence length="247" mass="26707">MAEAHSPLAQFEIKTLADFHLGGIDASFTNASLIMVVVVGLITLFIVAGMRNATIVPGRFQGMVEFFYEFIANLLKENTGSAGKQFFPLIFSLFMFILGANLIGLFGAITVTSHIIVTFALAFMVITVVTVVGFVKHGTHYFSYFAPAGAPMWLMPLMIPLEVISYLIRPISLSVRLFANMVAGHVMLGVLGTFVVGLGGLFFALGAIPLVAIPMIFALEVLVALLQAYVFAILTCIYLNDAIHLAH</sequence>
<comment type="similarity">
    <text evidence="2 11 12">Belongs to the ATPase A chain family.</text>
</comment>
<feature type="transmembrane region" description="Helical" evidence="11">
    <location>
        <begin position="31"/>
        <end position="50"/>
    </location>
</feature>
<evidence type="ECO:0000256" key="10">
    <source>
        <dbReference type="ARBA" id="ARBA00023310"/>
    </source>
</evidence>
<keyword evidence="10 11" id="KW-0066">ATP synthesis</keyword>
<dbReference type="InterPro" id="IPR023011">
    <property type="entry name" value="ATP_synth_F0_asu_AS"/>
</dbReference>
<dbReference type="PRINTS" id="PR00123">
    <property type="entry name" value="ATPASEA"/>
</dbReference>
<dbReference type="SUPFAM" id="SSF81336">
    <property type="entry name" value="F1F0 ATP synthase subunit A"/>
    <property type="match status" value="1"/>
</dbReference>
<keyword evidence="11" id="KW-1003">Cell membrane</keyword>
<dbReference type="InterPro" id="IPR035908">
    <property type="entry name" value="F0_ATP_A_sf"/>
</dbReference>
<dbReference type="InterPro" id="IPR045083">
    <property type="entry name" value="ATP_synth_F0_asu_bact/mt"/>
</dbReference>
<gene>
    <name evidence="11" type="primary">atpB</name>
    <name evidence="13" type="ORF">SMD31_05310</name>
</gene>
<evidence type="ECO:0000256" key="6">
    <source>
        <dbReference type="ARBA" id="ARBA00022781"/>
    </source>
</evidence>
<comment type="caution">
    <text evidence="13">The sequence shown here is derived from an EMBL/GenBank/DDBJ whole genome shotgun (WGS) entry which is preliminary data.</text>
</comment>
<name>A0ABU5DWM0_9PROT</name>
<feature type="transmembrane region" description="Helical" evidence="11">
    <location>
        <begin position="217"/>
        <end position="240"/>
    </location>
</feature>
<feature type="transmembrane region" description="Helical" evidence="11">
    <location>
        <begin position="86"/>
        <end position="109"/>
    </location>
</feature>
<evidence type="ECO:0000256" key="8">
    <source>
        <dbReference type="ARBA" id="ARBA00023065"/>
    </source>
</evidence>
<feature type="transmembrane region" description="Helical" evidence="11">
    <location>
        <begin position="142"/>
        <end position="168"/>
    </location>
</feature>
<keyword evidence="7 11" id="KW-1133">Transmembrane helix</keyword>
<evidence type="ECO:0000313" key="13">
    <source>
        <dbReference type="EMBL" id="MDY0871325.1"/>
    </source>
</evidence>
<proteinExistence type="inferred from homology"/>